<organism evidence="3 4">
    <name type="scientific">Thermanaerothrix solaris</name>
    <dbReference type="NCBI Taxonomy" id="3058434"/>
    <lineage>
        <taxon>Bacteria</taxon>
        <taxon>Bacillati</taxon>
        <taxon>Chloroflexota</taxon>
        <taxon>Anaerolineae</taxon>
        <taxon>Anaerolineales</taxon>
        <taxon>Anaerolineaceae</taxon>
        <taxon>Thermanaerothrix</taxon>
    </lineage>
</organism>
<evidence type="ECO:0000313" key="3">
    <source>
        <dbReference type="EMBL" id="MDT8898909.1"/>
    </source>
</evidence>
<gene>
    <name evidence="3" type="ORF">QYE77_11605</name>
</gene>
<dbReference type="Pfam" id="PF13231">
    <property type="entry name" value="PMT_2"/>
    <property type="match status" value="1"/>
</dbReference>
<feature type="transmembrane region" description="Helical" evidence="1">
    <location>
        <begin position="206"/>
        <end position="234"/>
    </location>
</feature>
<feature type="transmembrane region" description="Helical" evidence="1">
    <location>
        <begin position="334"/>
        <end position="351"/>
    </location>
</feature>
<feature type="transmembrane region" description="Helical" evidence="1">
    <location>
        <begin position="140"/>
        <end position="161"/>
    </location>
</feature>
<name>A0ABU3NQ02_9CHLR</name>
<accession>A0ABU3NQ02</accession>
<evidence type="ECO:0000259" key="2">
    <source>
        <dbReference type="Pfam" id="PF13231"/>
    </source>
</evidence>
<dbReference type="InterPro" id="IPR038731">
    <property type="entry name" value="RgtA/B/C-like"/>
</dbReference>
<dbReference type="Proteomes" id="UP001254165">
    <property type="component" value="Unassembled WGS sequence"/>
</dbReference>
<feature type="transmembrane region" description="Helical" evidence="1">
    <location>
        <begin position="469"/>
        <end position="488"/>
    </location>
</feature>
<feature type="domain" description="Glycosyltransferase RgtA/B/C/D-like" evidence="2">
    <location>
        <begin position="220"/>
        <end position="349"/>
    </location>
</feature>
<feature type="transmembrane region" description="Helical" evidence="1">
    <location>
        <begin position="295"/>
        <end position="322"/>
    </location>
</feature>
<evidence type="ECO:0000256" key="1">
    <source>
        <dbReference type="SAM" id="Phobius"/>
    </source>
</evidence>
<keyword evidence="3" id="KW-0808">Transferase</keyword>
<keyword evidence="3" id="KW-0328">Glycosyltransferase</keyword>
<feature type="transmembrane region" description="Helical" evidence="1">
    <location>
        <begin position="438"/>
        <end position="457"/>
    </location>
</feature>
<reference evidence="3 4" key="1">
    <citation type="submission" date="2023-07" db="EMBL/GenBank/DDBJ databases">
        <title>Novel species of Thermanaerothrix with wide hydrolytic capabilities.</title>
        <authorList>
            <person name="Zayulina K.S."/>
            <person name="Podosokorskaya O.A."/>
            <person name="Elcheninov A.G."/>
        </authorList>
    </citation>
    <scope>NUCLEOTIDE SEQUENCE [LARGE SCALE GENOMIC DNA]</scope>
    <source>
        <strain evidence="3 4">4228-RoL</strain>
    </source>
</reference>
<protein>
    <submittedName>
        <fullName evidence="3">Glycosyltransferase family 39 protein</fullName>
        <ecNumber evidence="3">2.4.-.-</ecNumber>
    </submittedName>
</protein>
<dbReference type="EMBL" id="JAUHMF010000002">
    <property type="protein sequence ID" value="MDT8898909.1"/>
    <property type="molecule type" value="Genomic_DNA"/>
</dbReference>
<feature type="transmembrane region" description="Helical" evidence="1">
    <location>
        <begin position="410"/>
        <end position="429"/>
    </location>
</feature>
<dbReference type="EC" id="2.4.-.-" evidence="3"/>
<feature type="transmembrane region" description="Helical" evidence="1">
    <location>
        <begin position="39"/>
        <end position="63"/>
    </location>
</feature>
<keyword evidence="1" id="KW-0812">Transmembrane</keyword>
<keyword evidence="4" id="KW-1185">Reference proteome</keyword>
<feature type="transmembrane region" description="Helical" evidence="1">
    <location>
        <begin position="240"/>
        <end position="257"/>
    </location>
</feature>
<keyword evidence="1" id="KW-1133">Transmembrane helix</keyword>
<feature type="transmembrane region" description="Helical" evidence="1">
    <location>
        <begin position="75"/>
        <end position="96"/>
    </location>
</feature>
<proteinExistence type="predicted"/>
<sequence>MPSRRQIMSLTLLLLWLSLSLGLYYAVHKPFTSSEGLRLLQAAGQLGCAVVLVALMGGLGRRLFPLSILSPLEQVALQAALGAGLLALATLVIGVTLGISPWLFRLSGVALLIVLRRDIWSWLGEWRALKPLWASATRAGQVLALSSGALMFIALMFALAPPLKWDALIYHLLLPRVYLSAGRIGDVPWILRSGLPQNGEMLYTWAMAWAGTEAATALGWVLSGVALVGLLGWLSRILDARAAWVGISALLIGQSVWQGMAWGYVDWLVLLYGVGTLIALHAWCQHRDPHWLSLAGVMVGLGLGVKYTAGVLGVGGMAVILIRARRHKQPILAAFVRFVLPAVIAVLPWLLKNLILTGNPVYPLLFSSGVVTSFRLRLLQHAQVFGHPVGDTLFLPVRATYLGLEGAEGYSADIGPLLLLLSGLAGLAWRQANPTQRLAFVVMAVLFVSGWAIWAVGGRISSLLQQTRFYFGILPAWAGLAAMGEWGSRTQVWLGVRVRRLVMTAIGVVLALGVYQAVIVTLDSRVVEAVTGRISNEAYLRTNLGSFGLAMQTLPTLPQGSRVLSLYEPRGFYCWPQCLPDESLDRWPLDWMAYSSPEAILRTWREMGFTHVLVYRAGVDFLRHDNNRPYPLSILDGLEQTLPLLILEQDWGAHALYRLPTQP</sequence>
<comment type="caution">
    <text evidence="3">The sequence shown here is derived from an EMBL/GenBank/DDBJ whole genome shotgun (WGS) entry which is preliminary data.</text>
</comment>
<dbReference type="RefSeq" id="WP_315625580.1">
    <property type="nucleotide sequence ID" value="NZ_JAUHMF010000002.1"/>
</dbReference>
<dbReference type="GO" id="GO:0016757">
    <property type="term" value="F:glycosyltransferase activity"/>
    <property type="evidence" value="ECO:0007669"/>
    <property type="project" value="UniProtKB-KW"/>
</dbReference>
<feature type="transmembrane region" description="Helical" evidence="1">
    <location>
        <begin position="264"/>
        <end position="283"/>
    </location>
</feature>
<keyword evidence="1" id="KW-0472">Membrane</keyword>
<feature type="transmembrane region" description="Helical" evidence="1">
    <location>
        <begin position="7"/>
        <end position="27"/>
    </location>
</feature>
<feature type="transmembrane region" description="Helical" evidence="1">
    <location>
        <begin position="500"/>
        <end position="518"/>
    </location>
</feature>
<evidence type="ECO:0000313" key="4">
    <source>
        <dbReference type="Proteomes" id="UP001254165"/>
    </source>
</evidence>